<evidence type="ECO:0000313" key="5">
    <source>
        <dbReference type="Proteomes" id="UP001336020"/>
    </source>
</evidence>
<dbReference type="Pfam" id="PF01458">
    <property type="entry name" value="SUFBD_core"/>
    <property type="match status" value="1"/>
</dbReference>
<dbReference type="Proteomes" id="UP001336020">
    <property type="component" value="Unassembled WGS sequence"/>
</dbReference>
<evidence type="ECO:0000256" key="2">
    <source>
        <dbReference type="SAM" id="MobiDB-lite"/>
    </source>
</evidence>
<feature type="domain" description="SUF system FeS cluster assembly SufBD core" evidence="3">
    <location>
        <begin position="153"/>
        <end position="386"/>
    </location>
</feature>
<accession>A0ABU7L459</accession>
<dbReference type="InterPro" id="IPR011542">
    <property type="entry name" value="SUF_FeS_clus_asmbl_SufD"/>
</dbReference>
<dbReference type="InterPro" id="IPR037284">
    <property type="entry name" value="SUF_FeS_clus_asmbl_SufBD_sf"/>
</dbReference>
<dbReference type="PANTHER" id="PTHR43575:SF1">
    <property type="entry name" value="PROTEIN ABCI7, CHLOROPLASTIC"/>
    <property type="match status" value="1"/>
</dbReference>
<dbReference type="EMBL" id="JAUTXY010000001">
    <property type="protein sequence ID" value="MEE2056137.1"/>
    <property type="molecule type" value="Genomic_DNA"/>
</dbReference>
<protein>
    <submittedName>
        <fullName evidence="4">Fe-S cluster assembly protein SufD</fullName>
    </submittedName>
</protein>
<dbReference type="SUPFAM" id="SSF101960">
    <property type="entry name" value="Stabilizer of iron transporter SufD"/>
    <property type="match status" value="1"/>
</dbReference>
<dbReference type="RefSeq" id="WP_330131444.1">
    <property type="nucleotide sequence ID" value="NZ_JAUTXY010000001.1"/>
</dbReference>
<dbReference type="NCBIfam" id="TIGR01981">
    <property type="entry name" value="sufD"/>
    <property type="match status" value="1"/>
</dbReference>
<dbReference type="InterPro" id="IPR055346">
    <property type="entry name" value="Fe-S_cluster_assembly_SufBD"/>
</dbReference>
<dbReference type="InterPro" id="IPR000825">
    <property type="entry name" value="SUF_FeS_clus_asmbl_SufBD_core"/>
</dbReference>
<comment type="caution">
    <text evidence="4">The sequence shown here is derived from an EMBL/GenBank/DDBJ whole genome shotgun (WGS) entry which is preliminary data.</text>
</comment>
<reference evidence="4 5" key="1">
    <citation type="submission" date="2023-07" db="EMBL/GenBank/DDBJ databases">
        <authorList>
            <person name="Girao M."/>
            <person name="Carvalho M.F."/>
        </authorList>
    </citation>
    <scope>NUCLEOTIDE SEQUENCE [LARGE SCALE GENOMIC DNA]</scope>
    <source>
        <strain evidence="4 5">YIM65754</strain>
    </source>
</reference>
<organism evidence="4 5">
    <name type="scientific">Rhodococcus artemisiae</name>
    <dbReference type="NCBI Taxonomy" id="714159"/>
    <lineage>
        <taxon>Bacteria</taxon>
        <taxon>Bacillati</taxon>
        <taxon>Actinomycetota</taxon>
        <taxon>Actinomycetes</taxon>
        <taxon>Mycobacteriales</taxon>
        <taxon>Nocardiaceae</taxon>
        <taxon>Rhodococcus</taxon>
    </lineage>
</organism>
<keyword evidence="5" id="KW-1185">Reference proteome</keyword>
<evidence type="ECO:0000256" key="1">
    <source>
        <dbReference type="ARBA" id="ARBA00043967"/>
    </source>
</evidence>
<gene>
    <name evidence="4" type="primary">sufD</name>
    <name evidence="4" type="ORF">Q7514_01170</name>
</gene>
<evidence type="ECO:0000259" key="3">
    <source>
        <dbReference type="Pfam" id="PF01458"/>
    </source>
</evidence>
<evidence type="ECO:0000313" key="4">
    <source>
        <dbReference type="EMBL" id="MEE2056137.1"/>
    </source>
</evidence>
<dbReference type="PANTHER" id="PTHR43575">
    <property type="entry name" value="PROTEIN ABCI7, CHLOROPLASTIC"/>
    <property type="match status" value="1"/>
</dbReference>
<name>A0ABU7L459_9NOCA</name>
<comment type="similarity">
    <text evidence="1">Belongs to the iron-sulfur cluster assembly SufBD family.</text>
</comment>
<feature type="region of interest" description="Disordered" evidence="2">
    <location>
        <begin position="1"/>
        <end position="21"/>
    </location>
</feature>
<proteinExistence type="inferred from homology"/>
<sequence>MTAEAKNIPTAGKPALDTAGEPAVRNGVQDAVRGENRTPAVNKGEVFTSFDVNAFEIPGGRDEAWRFTPLRRLRGLHDSTAVADGAATIEVSDVEGVQVETVGRDDTRLGQGGVPFDRVAAQAYSSFETATVVTVGREVEVAEPVTITVTGPGEDHVAFGHLQIRLGAFAQATVVLDQKGSGTYAENVEFVLGDSAQLRIVAIQDWADDAVHVAAHHARLGRDAVLRHFTVGLGGDLVRISATAKYDGPGGDAELLGLYFADDGQHLEQRLLVDHSQPHCKSNVVYKGALQGDPDSGKPDARTVWIGDVLIRAEAEGTDTFELNRNLVLTDGARADSVPNLEIETGEIVGAGHASATGRFDDEQLFYLRARGIPEDQARRLVVRGFFHELLEKITVPEVRERLEAAVEAELAAVGV</sequence>